<dbReference type="Proteomes" id="UP000298355">
    <property type="component" value="Unassembled WGS sequence"/>
</dbReference>
<accession>A0ABY2J004</accession>
<dbReference type="RefSeq" id="WP_134363224.1">
    <property type="nucleotide sequence ID" value="NZ_SOGJ01000021.1"/>
</dbReference>
<protein>
    <submittedName>
        <fullName evidence="1">Uncharacterized protein</fullName>
    </submittedName>
</protein>
<evidence type="ECO:0000313" key="2">
    <source>
        <dbReference type="Proteomes" id="UP000298355"/>
    </source>
</evidence>
<keyword evidence="2" id="KW-1185">Reference proteome</keyword>
<reference evidence="1 2" key="1">
    <citation type="submission" date="2019-03" db="EMBL/GenBank/DDBJ databases">
        <title>Genomics of glacier-inhabiting Cryobacterium strains.</title>
        <authorList>
            <person name="Liu Q."/>
            <person name="Xin Y.-H."/>
        </authorList>
    </citation>
    <scope>NUCLEOTIDE SEQUENCE [LARGE SCALE GENOMIC DNA]</scope>
    <source>
        <strain evidence="1 2">TMT4-23</strain>
    </source>
</reference>
<evidence type="ECO:0000313" key="1">
    <source>
        <dbReference type="EMBL" id="TFC98286.1"/>
    </source>
</evidence>
<gene>
    <name evidence="1" type="ORF">E3O65_08020</name>
</gene>
<name>A0ABY2J004_9MICO</name>
<proteinExistence type="predicted"/>
<organism evidence="1 2">
    <name type="scientific">Cryobacterium breve</name>
    <dbReference type="NCBI Taxonomy" id="1259258"/>
    <lineage>
        <taxon>Bacteria</taxon>
        <taxon>Bacillati</taxon>
        <taxon>Actinomycetota</taxon>
        <taxon>Actinomycetes</taxon>
        <taxon>Micrococcales</taxon>
        <taxon>Microbacteriaceae</taxon>
        <taxon>Cryobacterium</taxon>
    </lineage>
</organism>
<comment type="caution">
    <text evidence="1">The sequence shown here is derived from an EMBL/GenBank/DDBJ whole genome shotgun (WGS) entry which is preliminary data.</text>
</comment>
<dbReference type="EMBL" id="SOGJ01000021">
    <property type="protein sequence ID" value="TFC98286.1"/>
    <property type="molecule type" value="Genomic_DNA"/>
</dbReference>
<sequence length="68" mass="6961">MKKNAGEPVQVEDGSLAGARALVSGTLNHLSASRRRPTLSASFIAGTKPAEDTGFGVIDDVRHDAGGV</sequence>